<dbReference type="EMBL" id="DS231622">
    <property type="protein sequence ID" value="EDU50585.1"/>
    <property type="molecule type" value="Genomic_DNA"/>
</dbReference>
<dbReference type="HOGENOM" id="CLU_1435103_0_0_1"/>
<sequence>MPVILTATTRRDSQHDSTDKTQLFIILVVVGILLFETFLAIAYIRYHNLSSKARWRRLRERGVVVVNGPALIWTDTLPPAPTTSTFNLHHLQQRSIEQVADTPMSVFAPTPTPIPGSSRKQRSVPETVIILVIVTAVGLSIVVGFVLFVVWFRMKKKRQQHEATIQLEELTRNGYSLRRPVEHEIGVAR</sequence>
<keyword evidence="1" id="KW-0812">Transmembrane</keyword>
<dbReference type="OrthoDB" id="3799089at2759"/>
<keyword evidence="1" id="KW-0472">Membrane</keyword>
<evidence type="ECO:0000256" key="1">
    <source>
        <dbReference type="SAM" id="Phobius"/>
    </source>
</evidence>
<dbReference type="Proteomes" id="UP000001471">
    <property type="component" value="Unassembled WGS sequence"/>
</dbReference>
<organism evidence="2 3">
    <name type="scientific">Pyrenophora tritici-repentis (strain Pt-1C-BFP)</name>
    <name type="common">Wheat tan spot fungus</name>
    <name type="synonym">Drechslera tritici-repentis</name>
    <dbReference type="NCBI Taxonomy" id="426418"/>
    <lineage>
        <taxon>Eukaryota</taxon>
        <taxon>Fungi</taxon>
        <taxon>Dikarya</taxon>
        <taxon>Ascomycota</taxon>
        <taxon>Pezizomycotina</taxon>
        <taxon>Dothideomycetes</taxon>
        <taxon>Pleosporomycetidae</taxon>
        <taxon>Pleosporales</taxon>
        <taxon>Pleosporineae</taxon>
        <taxon>Pleosporaceae</taxon>
        <taxon>Pyrenophora</taxon>
    </lineage>
</organism>
<feature type="transmembrane region" description="Helical" evidence="1">
    <location>
        <begin position="128"/>
        <end position="152"/>
    </location>
</feature>
<protein>
    <recommendedName>
        <fullName evidence="4">Transmembrane protein</fullName>
    </recommendedName>
</protein>
<evidence type="ECO:0000313" key="2">
    <source>
        <dbReference type="EMBL" id="EDU50585.1"/>
    </source>
</evidence>
<feature type="transmembrane region" description="Helical" evidence="1">
    <location>
        <begin position="21"/>
        <end position="44"/>
    </location>
</feature>
<dbReference type="GeneID" id="6345938"/>
<dbReference type="AlphaFoldDB" id="B2WCF7"/>
<reference evidence="3" key="1">
    <citation type="journal article" date="2013" name="G3 (Bethesda)">
        <title>Comparative genomics of a plant-pathogenic fungus, Pyrenophora tritici-repentis, reveals transduplication and the impact of repeat elements on pathogenicity and population divergence.</title>
        <authorList>
            <person name="Manning V.A."/>
            <person name="Pandelova I."/>
            <person name="Dhillon B."/>
            <person name="Wilhelm L.J."/>
            <person name="Goodwin S.B."/>
            <person name="Berlin A.M."/>
            <person name="Figueroa M."/>
            <person name="Freitag M."/>
            <person name="Hane J.K."/>
            <person name="Henrissat B."/>
            <person name="Holman W.H."/>
            <person name="Kodira C.D."/>
            <person name="Martin J."/>
            <person name="Oliver R.P."/>
            <person name="Robbertse B."/>
            <person name="Schackwitz W."/>
            <person name="Schwartz D.C."/>
            <person name="Spatafora J.W."/>
            <person name="Turgeon B.G."/>
            <person name="Yandava C."/>
            <person name="Young S."/>
            <person name="Zhou S."/>
            <person name="Zeng Q."/>
            <person name="Grigoriev I.V."/>
            <person name="Ma L.-J."/>
            <person name="Ciuffetti L.M."/>
        </authorList>
    </citation>
    <scope>NUCLEOTIDE SEQUENCE [LARGE SCALE GENOMIC DNA]</scope>
    <source>
        <strain evidence="3">Pt-1C-BFP</strain>
    </source>
</reference>
<keyword evidence="1" id="KW-1133">Transmembrane helix</keyword>
<gene>
    <name evidence="2" type="ORF">PTRG_07666</name>
</gene>
<proteinExistence type="predicted"/>
<evidence type="ECO:0008006" key="4">
    <source>
        <dbReference type="Google" id="ProtNLM"/>
    </source>
</evidence>
<evidence type="ECO:0000313" key="3">
    <source>
        <dbReference type="Proteomes" id="UP000001471"/>
    </source>
</evidence>
<dbReference type="KEGG" id="ptrr:6345938"/>
<dbReference type="InParanoid" id="B2WCF7"/>
<name>B2WCF7_PYRTR</name>
<accession>B2WCF7</accession>